<dbReference type="OrthoDB" id="6058382at2"/>
<accession>A0A1M6C6T1</accession>
<dbReference type="Proteomes" id="UP000184226">
    <property type="component" value="Unassembled WGS sequence"/>
</dbReference>
<name>A0A1M6C6T1_9BURK</name>
<dbReference type="AlphaFoldDB" id="A0A1M6C6T1"/>
<reference evidence="3 4" key="1">
    <citation type="submission" date="2016-11" db="EMBL/GenBank/DDBJ databases">
        <authorList>
            <person name="Jaros S."/>
            <person name="Januszkiewicz K."/>
            <person name="Wedrychowicz H."/>
        </authorList>
    </citation>
    <scope>NUCLEOTIDE SEQUENCE [LARGE SCALE GENOMIC DNA]</scope>
    <source>
        <strain evidence="3 4">CGMCC 1.10190</strain>
    </source>
</reference>
<feature type="transmembrane region" description="Helical" evidence="2">
    <location>
        <begin position="14"/>
        <end position="32"/>
    </location>
</feature>
<dbReference type="RefSeq" id="WP_073110371.1">
    <property type="nucleotide sequence ID" value="NZ_FQXE01000035.1"/>
</dbReference>
<keyword evidence="2" id="KW-0472">Membrane</keyword>
<keyword evidence="2" id="KW-1133">Transmembrane helix</keyword>
<protein>
    <submittedName>
        <fullName evidence="3">Uncharacterized protein</fullName>
    </submittedName>
</protein>
<evidence type="ECO:0000256" key="2">
    <source>
        <dbReference type="SAM" id="Phobius"/>
    </source>
</evidence>
<sequence>MANVVLSTKEFKKALLVVSLTTIAIGCLVGSARHFWFGANGTQALMLGLGSGISWAIAVSIWAFRRPWTTEWLARWTGRPIIHGIWFGHLLTNYGASDNSPSKAIPIAFVIKQTYLGYSLLSYTEQQDSETLMESLTVDDKHNTVLLRYMYEFHIRKPDERKLTTGAAELKLIESGKRLRGHYLTNSPTLGFADLNLVQRECHGIDTFEAVQRLYREKSPPHQRSKPDSRGTAGGTACEPDGGTPGRSSFD</sequence>
<dbReference type="EMBL" id="FQXE01000035">
    <property type="protein sequence ID" value="SHI56474.1"/>
    <property type="molecule type" value="Genomic_DNA"/>
</dbReference>
<evidence type="ECO:0000256" key="1">
    <source>
        <dbReference type="SAM" id="MobiDB-lite"/>
    </source>
</evidence>
<keyword evidence="4" id="KW-1185">Reference proteome</keyword>
<feature type="compositionally biased region" description="Basic and acidic residues" evidence="1">
    <location>
        <begin position="215"/>
        <end position="229"/>
    </location>
</feature>
<keyword evidence="2" id="KW-0812">Transmembrane</keyword>
<gene>
    <name evidence="3" type="ORF">SAMN04488135_1352</name>
</gene>
<evidence type="ECO:0000313" key="3">
    <source>
        <dbReference type="EMBL" id="SHI56474.1"/>
    </source>
</evidence>
<proteinExistence type="predicted"/>
<organism evidence="3 4">
    <name type="scientific">Pollutimonas bauzanensis</name>
    <dbReference type="NCBI Taxonomy" id="658167"/>
    <lineage>
        <taxon>Bacteria</taxon>
        <taxon>Pseudomonadati</taxon>
        <taxon>Pseudomonadota</taxon>
        <taxon>Betaproteobacteria</taxon>
        <taxon>Burkholderiales</taxon>
        <taxon>Alcaligenaceae</taxon>
        <taxon>Pollutimonas</taxon>
    </lineage>
</organism>
<evidence type="ECO:0000313" key="4">
    <source>
        <dbReference type="Proteomes" id="UP000184226"/>
    </source>
</evidence>
<feature type="region of interest" description="Disordered" evidence="1">
    <location>
        <begin position="215"/>
        <end position="251"/>
    </location>
</feature>
<feature type="transmembrane region" description="Helical" evidence="2">
    <location>
        <begin position="44"/>
        <end position="64"/>
    </location>
</feature>